<name>A0AA41QWR4_9MICO</name>
<sequence length="112" mass="12001">MSKTPKLTDADVVNLIDCAGSGIAYWAASGHVDEAAKTYRVIESSVELAEGDAPADKTMTFDDLRKAFVALAAAGTLPDWQMREIEEDDLGFDATVGDLVVQRAMFGEIVFG</sequence>
<evidence type="ECO:0000313" key="2">
    <source>
        <dbReference type="Proteomes" id="UP001165341"/>
    </source>
</evidence>
<dbReference type="AlphaFoldDB" id="A0AA41QWR4"/>
<proteinExistence type="predicted"/>
<keyword evidence="2" id="KW-1185">Reference proteome</keyword>
<accession>A0AA41QWR4</accession>
<comment type="caution">
    <text evidence="1">The sequence shown here is derived from an EMBL/GenBank/DDBJ whole genome shotgun (WGS) entry which is preliminary data.</text>
</comment>
<protein>
    <submittedName>
        <fullName evidence="1">Uncharacterized protein</fullName>
    </submittedName>
</protein>
<dbReference type="Proteomes" id="UP001165341">
    <property type="component" value="Unassembled WGS sequence"/>
</dbReference>
<gene>
    <name evidence="1" type="ORF">MQH31_17215</name>
</gene>
<dbReference type="RefSeq" id="WP_243013037.1">
    <property type="nucleotide sequence ID" value="NZ_JALGAR010000006.1"/>
</dbReference>
<reference evidence="1" key="1">
    <citation type="submission" date="2022-03" db="EMBL/GenBank/DDBJ databases">
        <title>Cryobacterium sp. nov. strain ZS14-85, isolated from Antarctic soil.</title>
        <authorList>
            <person name="Li J."/>
            <person name="Niu G."/>
        </authorList>
    </citation>
    <scope>NUCLEOTIDE SEQUENCE</scope>
    <source>
        <strain evidence="1">ZS14-85</strain>
    </source>
</reference>
<evidence type="ECO:0000313" key="1">
    <source>
        <dbReference type="EMBL" id="MCI4659545.1"/>
    </source>
</evidence>
<dbReference type="EMBL" id="JALGAR010000006">
    <property type="protein sequence ID" value="MCI4659545.1"/>
    <property type="molecule type" value="Genomic_DNA"/>
</dbReference>
<organism evidence="1 2">
    <name type="scientific">Cryobacterium zhongshanensis</name>
    <dbReference type="NCBI Taxonomy" id="2928153"/>
    <lineage>
        <taxon>Bacteria</taxon>
        <taxon>Bacillati</taxon>
        <taxon>Actinomycetota</taxon>
        <taxon>Actinomycetes</taxon>
        <taxon>Micrococcales</taxon>
        <taxon>Microbacteriaceae</taxon>
        <taxon>Cryobacterium</taxon>
    </lineage>
</organism>